<organism evidence="1 2">
    <name type="scientific">Faecalitalea cylindroides</name>
    <dbReference type="NCBI Taxonomy" id="39483"/>
    <lineage>
        <taxon>Bacteria</taxon>
        <taxon>Bacillati</taxon>
        <taxon>Bacillota</taxon>
        <taxon>Erysipelotrichia</taxon>
        <taxon>Erysipelotrichales</taxon>
        <taxon>Erysipelotrichaceae</taxon>
        <taxon>Faecalitalea</taxon>
    </lineage>
</organism>
<protein>
    <submittedName>
        <fullName evidence="1">Uncharacterized protein</fullName>
    </submittedName>
</protein>
<keyword evidence="2" id="KW-1185">Reference proteome</keyword>
<evidence type="ECO:0000313" key="2">
    <source>
        <dbReference type="Proteomes" id="UP000195447"/>
    </source>
</evidence>
<sequence>MNHSYKENLLQGQIKECFFTREPREENLCIHHVYRGAFRDKSTEYGCWIWLRPDWHNQTNYSIHNDRNLELRIQAMCQMAFEDRYSHEEFMEVFKTDYIEKFRNRYGKTSSIYAEYRQRKLVMENAN</sequence>
<comment type="caution">
    <text evidence="1">The sequence shown here is derived from an EMBL/GenBank/DDBJ whole genome shotgun (WGS) entry which is preliminary data.</text>
</comment>
<accession>A0A1Y4M305</accession>
<dbReference type="RefSeq" id="WP_087158163.1">
    <property type="nucleotide sequence ID" value="NZ_NFKM01000002.1"/>
</dbReference>
<name>A0A1Y4M305_9FIRM</name>
<reference evidence="2" key="1">
    <citation type="submission" date="2017-04" db="EMBL/GenBank/DDBJ databases">
        <title>Function of individual gut microbiota members based on whole genome sequencing of pure cultures obtained from chicken caecum.</title>
        <authorList>
            <person name="Medvecky M."/>
            <person name="Cejkova D."/>
            <person name="Polansky O."/>
            <person name="Karasova D."/>
            <person name="Kubasova T."/>
            <person name="Cizek A."/>
            <person name="Rychlik I."/>
        </authorList>
    </citation>
    <scope>NUCLEOTIDE SEQUENCE [LARGE SCALE GENOMIC DNA]</scope>
    <source>
        <strain evidence="2">An178</strain>
    </source>
</reference>
<dbReference type="EMBL" id="NFKM01000002">
    <property type="protein sequence ID" value="OUP61721.1"/>
    <property type="molecule type" value="Genomic_DNA"/>
</dbReference>
<evidence type="ECO:0000313" key="1">
    <source>
        <dbReference type="EMBL" id="OUP61721.1"/>
    </source>
</evidence>
<gene>
    <name evidence="1" type="ORF">B5F14_01825</name>
</gene>
<dbReference type="AlphaFoldDB" id="A0A1Y4M305"/>
<dbReference type="Proteomes" id="UP000195447">
    <property type="component" value="Unassembled WGS sequence"/>
</dbReference>
<proteinExistence type="predicted"/>